<dbReference type="RefSeq" id="WP_132071436.1">
    <property type="nucleotide sequence ID" value="NZ_SMLH01000006.1"/>
</dbReference>
<name>A0ABY2DPV0_9FLAO</name>
<protein>
    <submittedName>
        <fullName evidence="4">N-acetyltransferase</fullName>
    </submittedName>
</protein>
<reference evidence="4 5" key="1">
    <citation type="submission" date="2019-03" db="EMBL/GenBank/DDBJ databases">
        <title>Novel species of Flavobacterium.</title>
        <authorList>
            <person name="Liu Q."/>
            <person name="Xin Y.-H."/>
        </authorList>
    </citation>
    <scope>NUCLEOTIDE SEQUENCE [LARGE SCALE GENOMIC DNA]</scope>
    <source>
        <strain evidence="4 5">LB2P22</strain>
    </source>
</reference>
<keyword evidence="2" id="KW-0012">Acyltransferase</keyword>
<dbReference type="InterPro" id="IPR045039">
    <property type="entry name" value="NSI-like"/>
</dbReference>
<evidence type="ECO:0000313" key="5">
    <source>
        <dbReference type="Proteomes" id="UP000294685"/>
    </source>
</evidence>
<evidence type="ECO:0000313" key="4">
    <source>
        <dbReference type="EMBL" id="TDE28430.1"/>
    </source>
</evidence>
<dbReference type="Pfam" id="PF13673">
    <property type="entry name" value="Acetyltransf_10"/>
    <property type="match status" value="1"/>
</dbReference>
<sequence length="135" mass="15414">MTIIISETKDINIEDIIALYKANKWSSADKPEQLFNGLMNSDALITAWENKKLVGLGNAISDGYLVVYYPHLLVHPDYQGKGIGKMIFDKMQEKYSSFHMQMLTADGKAIDFYKKNGFERAGQTEPMWIYNGNEH</sequence>
<proteinExistence type="predicted"/>
<dbReference type="PANTHER" id="PTHR43626:SF4">
    <property type="entry name" value="GCN5-RELATED N-ACETYLTRANSFERASE 2, CHLOROPLASTIC"/>
    <property type="match status" value="1"/>
</dbReference>
<accession>A0ABY2DPV0</accession>
<feature type="domain" description="N-acetyltransferase" evidence="3">
    <location>
        <begin position="6"/>
        <end position="135"/>
    </location>
</feature>
<keyword evidence="1" id="KW-0808">Transferase</keyword>
<evidence type="ECO:0000256" key="1">
    <source>
        <dbReference type="ARBA" id="ARBA00022679"/>
    </source>
</evidence>
<dbReference type="PROSITE" id="PS51186">
    <property type="entry name" value="GNAT"/>
    <property type="match status" value="1"/>
</dbReference>
<organism evidence="4 5">
    <name type="scientific">Flavobacterium ranwuense</name>
    <dbReference type="NCBI Taxonomy" id="2541725"/>
    <lineage>
        <taxon>Bacteria</taxon>
        <taxon>Pseudomonadati</taxon>
        <taxon>Bacteroidota</taxon>
        <taxon>Flavobacteriia</taxon>
        <taxon>Flavobacteriales</taxon>
        <taxon>Flavobacteriaceae</taxon>
        <taxon>Flavobacterium</taxon>
    </lineage>
</organism>
<keyword evidence="5" id="KW-1185">Reference proteome</keyword>
<comment type="caution">
    <text evidence="4">The sequence shown here is derived from an EMBL/GenBank/DDBJ whole genome shotgun (WGS) entry which is preliminary data.</text>
</comment>
<gene>
    <name evidence="4" type="ORF">E0I61_11065</name>
</gene>
<dbReference type="PANTHER" id="PTHR43626">
    <property type="entry name" value="ACYL-COA N-ACYLTRANSFERASE"/>
    <property type="match status" value="1"/>
</dbReference>
<dbReference type="Proteomes" id="UP000294685">
    <property type="component" value="Unassembled WGS sequence"/>
</dbReference>
<evidence type="ECO:0000256" key="2">
    <source>
        <dbReference type="ARBA" id="ARBA00023315"/>
    </source>
</evidence>
<dbReference type="EMBL" id="SMLH01000006">
    <property type="protein sequence ID" value="TDE28430.1"/>
    <property type="molecule type" value="Genomic_DNA"/>
</dbReference>
<dbReference type="InterPro" id="IPR016181">
    <property type="entry name" value="Acyl_CoA_acyltransferase"/>
</dbReference>
<evidence type="ECO:0000259" key="3">
    <source>
        <dbReference type="PROSITE" id="PS51186"/>
    </source>
</evidence>
<dbReference type="InterPro" id="IPR000182">
    <property type="entry name" value="GNAT_dom"/>
</dbReference>
<dbReference type="CDD" id="cd04301">
    <property type="entry name" value="NAT_SF"/>
    <property type="match status" value="1"/>
</dbReference>
<dbReference type="SUPFAM" id="SSF55729">
    <property type="entry name" value="Acyl-CoA N-acyltransferases (Nat)"/>
    <property type="match status" value="1"/>
</dbReference>
<dbReference type="Gene3D" id="3.40.630.30">
    <property type="match status" value="1"/>
</dbReference>